<evidence type="ECO:0000313" key="2">
    <source>
        <dbReference type="Proteomes" id="UP001207468"/>
    </source>
</evidence>
<organism evidence="1 2">
    <name type="scientific">Russula earlei</name>
    <dbReference type="NCBI Taxonomy" id="71964"/>
    <lineage>
        <taxon>Eukaryota</taxon>
        <taxon>Fungi</taxon>
        <taxon>Dikarya</taxon>
        <taxon>Basidiomycota</taxon>
        <taxon>Agaricomycotina</taxon>
        <taxon>Agaricomycetes</taxon>
        <taxon>Russulales</taxon>
        <taxon>Russulaceae</taxon>
        <taxon>Russula</taxon>
    </lineage>
</organism>
<accession>A0ACC0UQU2</accession>
<proteinExistence type="predicted"/>
<keyword evidence="2" id="KW-1185">Reference proteome</keyword>
<name>A0ACC0UQU2_9AGAM</name>
<dbReference type="EMBL" id="JAGFNK010000001">
    <property type="protein sequence ID" value="KAI9513459.1"/>
    <property type="molecule type" value="Genomic_DNA"/>
</dbReference>
<sequence length="468" mass="52590">MPGRKKNPLHVHRLGYKKEYPYPLKGGMLLPSHGDGPRCRVDHDPNDDGPWTMLQIMRIGESNDIDQYTCAMPRCYAIPLILVNKRLAFHEAQCRPDGTPFPLLPNNGRSGSGSSETGSSPERSRCAVDMREYSYLWRMRGCFLQAVYEMNHERRLDDRWRFEGMHGYLHRTYRRYGHDRAQRIAYWKEEIKGGRVPYAEPDIADMDWETYILEDMATDTGMDAYLWNRISQGYNRVVKDAHPQESWRAWCRGRRDPKLEVPCRSPAPTVVHELRSELCAATVPDPVLDPRRRRRRRDVGLFLFDEWRTASFEERSTAATAAAAAADADADAAAYETRVPAAAKADSAEAETQAEGVVPAAADAAGSVAPSAVEKRGAAAGAGRGADADVGESEVESATDLEYEDVLAAGPSRPRLRPRMVSVRFNAPDDMELTVIQCTLSRVEEVGRDFKTELKVVYDKPKRPSLNS</sequence>
<reference evidence="1" key="1">
    <citation type="submission" date="2021-03" db="EMBL/GenBank/DDBJ databases">
        <title>Evolutionary priming and transition to the ectomycorrhizal habit in an iconic lineage of mushroom-forming fungi: is preadaptation a requirement?</title>
        <authorList>
            <consortium name="DOE Joint Genome Institute"/>
            <person name="Looney B.P."/>
            <person name="Miyauchi S."/>
            <person name="Morin E."/>
            <person name="Drula E."/>
            <person name="Courty P.E."/>
            <person name="Chicoki N."/>
            <person name="Fauchery L."/>
            <person name="Kohler A."/>
            <person name="Kuo A."/>
            <person name="LaButti K."/>
            <person name="Pangilinan J."/>
            <person name="Lipzen A."/>
            <person name="Riley R."/>
            <person name="Andreopoulos W."/>
            <person name="He G."/>
            <person name="Johnson J."/>
            <person name="Barry K.W."/>
            <person name="Grigoriev I.V."/>
            <person name="Nagy L."/>
            <person name="Hibbett D."/>
            <person name="Henrissat B."/>
            <person name="Matheny P.B."/>
            <person name="Labbe J."/>
            <person name="Martin A.F."/>
        </authorList>
    </citation>
    <scope>NUCLEOTIDE SEQUENCE</scope>
    <source>
        <strain evidence="1">BPL698</strain>
    </source>
</reference>
<evidence type="ECO:0000313" key="1">
    <source>
        <dbReference type="EMBL" id="KAI9513459.1"/>
    </source>
</evidence>
<protein>
    <submittedName>
        <fullName evidence="1">Uncharacterized protein</fullName>
    </submittedName>
</protein>
<comment type="caution">
    <text evidence="1">The sequence shown here is derived from an EMBL/GenBank/DDBJ whole genome shotgun (WGS) entry which is preliminary data.</text>
</comment>
<gene>
    <name evidence="1" type="ORF">F5148DRAFT_1155838</name>
</gene>
<dbReference type="Proteomes" id="UP001207468">
    <property type="component" value="Unassembled WGS sequence"/>
</dbReference>